<dbReference type="EMBL" id="AFZG01000015">
    <property type="protein sequence ID" value="EHL19786.1"/>
    <property type="molecule type" value="Genomic_DNA"/>
</dbReference>
<evidence type="ECO:0000313" key="2">
    <source>
        <dbReference type="Proteomes" id="UP000003379"/>
    </source>
</evidence>
<organism evidence="1 2">
    <name type="scientific">Peptoanaerobacter stomatis</name>
    <dbReference type="NCBI Taxonomy" id="796937"/>
    <lineage>
        <taxon>Bacteria</taxon>
        <taxon>Bacillati</taxon>
        <taxon>Bacillota</taxon>
        <taxon>Clostridia</taxon>
        <taxon>Peptostreptococcales</taxon>
        <taxon>Filifactoraceae</taxon>
        <taxon>Peptoanaerobacter</taxon>
    </lineage>
</organism>
<gene>
    <name evidence="1" type="ORF">HMPREF9628_01302</name>
</gene>
<evidence type="ECO:0000313" key="1">
    <source>
        <dbReference type="EMBL" id="EHL19786.1"/>
    </source>
</evidence>
<dbReference type="HOGENOM" id="CLU_161224_0_0_9"/>
<name>G9XBD5_9FIRM</name>
<dbReference type="InterPro" id="IPR038667">
    <property type="entry name" value="XkdH-like_sf"/>
</dbReference>
<dbReference type="Proteomes" id="UP000003379">
    <property type="component" value="Unassembled WGS sequence"/>
</dbReference>
<proteinExistence type="predicted"/>
<dbReference type="AlphaFoldDB" id="G9XBD5"/>
<reference evidence="1 2" key="1">
    <citation type="submission" date="2011-08" db="EMBL/GenBank/DDBJ databases">
        <title>The Genome Sequence of Eubacteriaceae bacterium CM5.</title>
        <authorList>
            <consortium name="The Broad Institute Genome Sequencing Platform"/>
            <person name="Earl A."/>
            <person name="Ward D."/>
            <person name="Feldgarden M."/>
            <person name="Gevers D."/>
            <person name="Sizova M."/>
            <person name="Hazen A."/>
            <person name="Epstein S."/>
            <person name="Young S.K."/>
            <person name="Zeng Q."/>
            <person name="Gargeya S."/>
            <person name="Fitzgerald M."/>
            <person name="Haas B."/>
            <person name="Abouelleil A."/>
            <person name="Alvarado L."/>
            <person name="Arachchi H.M."/>
            <person name="Berlin A."/>
            <person name="Brown A."/>
            <person name="Chapman S.B."/>
            <person name="Chen Z."/>
            <person name="Dunbar C."/>
            <person name="Freedman E."/>
            <person name="Gearin G."/>
            <person name="Gellesch M."/>
            <person name="Goldberg J."/>
            <person name="Griggs A."/>
            <person name="Gujja S."/>
            <person name="Heiman D."/>
            <person name="Howarth C."/>
            <person name="Larson L."/>
            <person name="Lui A."/>
            <person name="MacDonald P.J.P."/>
            <person name="Montmayeur A."/>
            <person name="Murphy C."/>
            <person name="Neiman D."/>
            <person name="Pearson M."/>
            <person name="Priest M."/>
            <person name="Roberts A."/>
            <person name="Saif S."/>
            <person name="Shea T."/>
            <person name="Shenoy N."/>
            <person name="Sisk P."/>
            <person name="Stolte C."/>
            <person name="Sykes S."/>
            <person name="Wortman J."/>
            <person name="Nusbaum C."/>
            <person name="Birren B."/>
        </authorList>
    </citation>
    <scope>NUCLEOTIDE SEQUENCE [LARGE SCALE GENOMIC DNA]</scope>
    <source>
        <strain evidence="1 2">CM5</strain>
    </source>
</reference>
<evidence type="ECO:0008006" key="3">
    <source>
        <dbReference type="Google" id="ProtNLM"/>
    </source>
</evidence>
<dbReference type="PATRIC" id="fig|796940.3.peg.585"/>
<accession>G9XBD5</accession>
<dbReference type="Gene3D" id="2.40.10.370">
    <property type="entry name" value="Protein of unknown function DUF3599"/>
    <property type="match status" value="1"/>
</dbReference>
<comment type="caution">
    <text evidence="1">The sequence shown here is derived from an EMBL/GenBank/DDBJ whole genome shotgun (WGS) entry which is preliminary data.</text>
</comment>
<sequence>MIYNINRARSAIEMLYDWKCDIVEFKSVKDDTTKITSNKEITILEDIPCKLSFKNTNTPAVQDDKKASVIQDVKLIISPDIVIKEGSKIIAKKDGIKRQYSMSGIPANYSTHQEIPLKKFIRWT</sequence>
<protein>
    <recommendedName>
        <fullName evidence="3">Phage protein</fullName>
    </recommendedName>
</protein>
<dbReference type="RefSeq" id="WP_009529305.1">
    <property type="nucleotide sequence ID" value="NZ_JBQMYZ010000057.1"/>
</dbReference>